<evidence type="ECO:0000256" key="1">
    <source>
        <dbReference type="SAM" id="MobiDB-lite"/>
    </source>
</evidence>
<feature type="compositionally biased region" description="Basic and acidic residues" evidence="1">
    <location>
        <begin position="215"/>
        <end position="226"/>
    </location>
</feature>
<feature type="region of interest" description="Disordered" evidence="1">
    <location>
        <begin position="208"/>
        <end position="242"/>
    </location>
</feature>
<keyword evidence="4" id="KW-1185">Reference proteome</keyword>
<keyword evidence="2" id="KW-1133">Transmembrane helix</keyword>
<dbReference type="AlphaFoldDB" id="A0AAV9T1D2"/>
<evidence type="ECO:0000313" key="4">
    <source>
        <dbReference type="Proteomes" id="UP001327957"/>
    </source>
</evidence>
<evidence type="ECO:0000313" key="3">
    <source>
        <dbReference type="EMBL" id="KAK6209938.1"/>
    </source>
</evidence>
<feature type="transmembrane region" description="Helical" evidence="2">
    <location>
        <begin position="36"/>
        <end position="59"/>
    </location>
</feature>
<protein>
    <submittedName>
        <fullName evidence="3">Uncharacterized protein</fullName>
    </submittedName>
</protein>
<reference evidence="3 4" key="1">
    <citation type="submission" date="2023-04" db="EMBL/GenBank/DDBJ databases">
        <title>Colletotrichum tabacum stain YC1 causing leaf anthracnose on Nicotiana tabacum(L.) cv.</title>
        <authorList>
            <person name="Ji Z."/>
            <person name="Wang M."/>
            <person name="Zhang J."/>
            <person name="Wang N."/>
            <person name="Zhou Z."/>
        </authorList>
    </citation>
    <scope>NUCLEOTIDE SEQUENCE [LARGE SCALE GENOMIC DNA]</scope>
    <source>
        <strain evidence="3 4">YC1</strain>
    </source>
</reference>
<gene>
    <name evidence="3" type="ORF">QIS74_11522</name>
</gene>
<feature type="region of interest" description="Disordered" evidence="1">
    <location>
        <begin position="285"/>
        <end position="322"/>
    </location>
</feature>
<sequence>MAPTRRFIQDSCKYAEPRGHQVQLYNSLSTNLRATVTFVFILLTFLSVVFGCTILVFSTNHHLTIFWATFTAFGATTLALLVLFGTLRWWHYARPHLPKMPINCYGCRTNVLSTEPQDLFGIGSGDGNPIDTSTRTGLVIAWVSLQIVSVADMIFGHKMPSCLLPFRADDEHRVGSGLNVDLGTIRRIGDEGEAHHEPMRSGVIVTEEPSSLAPRDQEKHRSDKRMNAKSSHIKSHSYHGGHVDHIAAPKNVSGIHRKPQKDWDELRRYHDKNHVPLHRQGREFRLPRPELGQPNKHLQVLRGGVQSSSRRGAGLVSPKAPQ</sequence>
<keyword evidence="2" id="KW-0472">Membrane</keyword>
<feature type="transmembrane region" description="Helical" evidence="2">
    <location>
        <begin position="65"/>
        <end position="90"/>
    </location>
</feature>
<name>A0AAV9T1D2_9PEZI</name>
<dbReference type="EMBL" id="JASAOK010000047">
    <property type="protein sequence ID" value="KAK6209938.1"/>
    <property type="molecule type" value="Genomic_DNA"/>
</dbReference>
<accession>A0AAV9T1D2</accession>
<organism evidence="3 4">
    <name type="scientific">Colletotrichum tabaci</name>
    <dbReference type="NCBI Taxonomy" id="1209068"/>
    <lineage>
        <taxon>Eukaryota</taxon>
        <taxon>Fungi</taxon>
        <taxon>Dikarya</taxon>
        <taxon>Ascomycota</taxon>
        <taxon>Pezizomycotina</taxon>
        <taxon>Sordariomycetes</taxon>
        <taxon>Hypocreomycetidae</taxon>
        <taxon>Glomerellales</taxon>
        <taxon>Glomerellaceae</taxon>
        <taxon>Colletotrichum</taxon>
        <taxon>Colletotrichum destructivum species complex</taxon>
    </lineage>
</organism>
<keyword evidence="2" id="KW-0812">Transmembrane</keyword>
<dbReference type="Proteomes" id="UP001327957">
    <property type="component" value="Unassembled WGS sequence"/>
</dbReference>
<proteinExistence type="predicted"/>
<comment type="caution">
    <text evidence="3">The sequence shown here is derived from an EMBL/GenBank/DDBJ whole genome shotgun (WGS) entry which is preliminary data.</text>
</comment>
<evidence type="ECO:0000256" key="2">
    <source>
        <dbReference type="SAM" id="Phobius"/>
    </source>
</evidence>